<dbReference type="EC" id="5.4.2.11" evidence="2"/>
<dbReference type="EMBL" id="FXZK01000001">
    <property type="protein sequence ID" value="SMY06388.1"/>
    <property type="molecule type" value="Genomic_DNA"/>
</dbReference>
<feature type="binding site" evidence="1">
    <location>
        <position position="59"/>
    </location>
    <ligand>
        <name>substrate</name>
    </ligand>
</feature>
<gene>
    <name evidence="2" type="primary">gpmA</name>
    <name evidence="2" type="ORF">LOM8899_00512</name>
</gene>
<sequence length="168" mass="18650">MTLKLILVRHAKSSWDNPFGDDHQRVLNERGRRTAPQMGRWLQSLGHVPDQVLCSDAARTAETLALMLSEWDHKPQITYLHKLYHAAPFTILDTLQQATGRCVAMFGHNPGIGGMASGIVRVRPQHERYSDYPTCAVAVITFDTDKWSEVGPGSGTCIDFAIPGDLHS</sequence>
<reference evidence="2 3" key="1">
    <citation type="submission" date="2017-05" db="EMBL/GenBank/DDBJ databases">
        <authorList>
            <person name="Song R."/>
            <person name="Chenine A.L."/>
            <person name="Ruprecht R.M."/>
        </authorList>
    </citation>
    <scope>NUCLEOTIDE SEQUENCE [LARGE SCALE GENOMIC DNA]</scope>
    <source>
        <strain evidence="2 3">CECT 8899</strain>
    </source>
</reference>
<evidence type="ECO:0000256" key="1">
    <source>
        <dbReference type="PIRSR" id="PIRSR613078-2"/>
    </source>
</evidence>
<dbReference type="OrthoDB" id="9810154at2"/>
<dbReference type="Pfam" id="PF00300">
    <property type="entry name" value="His_Phos_1"/>
    <property type="match status" value="1"/>
</dbReference>
<evidence type="ECO:0000313" key="2">
    <source>
        <dbReference type="EMBL" id="SMY06388.1"/>
    </source>
</evidence>
<name>A0A238L9P5_9RHOB</name>
<dbReference type="InterPro" id="IPR029033">
    <property type="entry name" value="His_PPase_superfam"/>
</dbReference>
<proteinExistence type="predicted"/>
<dbReference type="CDD" id="cd07067">
    <property type="entry name" value="HP_PGM_like"/>
    <property type="match status" value="1"/>
</dbReference>
<dbReference type="Proteomes" id="UP000201613">
    <property type="component" value="Unassembled WGS sequence"/>
</dbReference>
<organism evidence="2 3">
    <name type="scientific">Flavimaricola marinus</name>
    <dbReference type="NCBI Taxonomy" id="1819565"/>
    <lineage>
        <taxon>Bacteria</taxon>
        <taxon>Pseudomonadati</taxon>
        <taxon>Pseudomonadota</taxon>
        <taxon>Alphaproteobacteria</taxon>
        <taxon>Rhodobacterales</taxon>
        <taxon>Paracoccaceae</taxon>
        <taxon>Flavimaricola</taxon>
    </lineage>
</organism>
<keyword evidence="3" id="KW-1185">Reference proteome</keyword>
<dbReference type="PANTHER" id="PTHR47623">
    <property type="entry name" value="OS09G0287300 PROTEIN"/>
    <property type="match status" value="1"/>
</dbReference>
<evidence type="ECO:0000313" key="3">
    <source>
        <dbReference type="Proteomes" id="UP000201613"/>
    </source>
</evidence>
<dbReference type="Gene3D" id="3.40.50.1240">
    <property type="entry name" value="Phosphoglycerate mutase-like"/>
    <property type="match status" value="1"/>
</dbReference>
<dbReference type="AlphaFoldDB" id="A0A238L9P5"/>
<dbReference type="SUPFAM" id="SSF53254">
    <property type="entry name" value="Phosphoglycerate mutase-like"/>
    <property type="match status" value="1"/>
</dbReference>
<dbReference type="RefSeq" id="WP_093990571.1">
    <property type="nucleotide sequence ID" value="NZ_FXZK01000001.1"/>
</dbReference>
<accession>A0A238L9P5</accession>
<keyword evidence="2" id="KW-0413">Isomerase</keyword>
<dbReference type="InterPro" id="IPR013078">
    <property type="entry name" value="His_Pase_superF_clade-1"/>
</dbReference>
<dbReference type="PANTHER" id="PTHR47623:SF1">
    <property type="entry name" value="OS09G0287300 PROTEIN"/>
    <property type="match status" value="1"/>
</dbReference>
<protein>
    <submittedName>
        <fullName evidence="2">2,3-bisphosphoglycerate-dependent phosphoglycerate mutase</fullName>
        <ecNumber evidence="2">5.4.2.11</ecNumber>
    </submittedName>
</protein>
<dbReference type="GO" id="GO:0004619">
    <property type="term" value="F:phosphoglycerate mutase activity"/>
    <property type="evidence" value="ECO:0007669"/>
    <property type="project" value="UniProtKB-EC"/>
</dbReference>